<reference evidence="1" key="1">
    <citation type="submission" date="2023-05" db="EMBL/GenBank/DDBJ databases">
        <authorList>
            <consortium name="ELIXIR-Norway"/>
        </authorList>
    </citation>
    <scope>NUCLEOTIDE SEQUENCE</scope>
</reference>
<protein>
    <submittedName>
        <fullName evidence="1">Uncharacterized protein</fullName>
    </submittedName>
</protein>
<dbReference type="Proteomes" id="UP001162501">
    <property type="component" value="Chromosome 33"/>
</dbReference>
<sequence>MSSGDHEGGCENAPHKEGLVQKDLTPAASSGVPGLSLCTQGGAAARVQRLVSFHQPDSICSTPGPGAANSPRGGARFVPRLRSPASPGAGASMRAPWAGRLRNREDTALSKIVAALMRLSCVHPTCG</sequence>
<evidence type="ECO:0000313" key="1">
    <source>
        <dbReference type="EMBL" id="CAN0490831.1"/>
    </source>
</evidence>
<evidence type="ECO:0000313" key="2">
    <source>
        <dbReference type="Proteomes" id="UP001162501"/>
    </source>
</evidence>
<dbReference type="EMBL" id="OX596117">
    <property type="protein sequence ID" value="CAN0490831.1"/>
    <property type="molecule type" value="Genomic_DNA"/>
</dbReference>
<accession>A0AC59ZRE8</accession>
<gene>
    <name evidence="1" type="ORF">MRATA1EN22A_LOCUS21622</name>
</gene>
<name>A0AC59ZRE8_RANTA</name>
<proteinExistence type="predicted"/>
<organism evidence="1 2">
    <name type="scientific">Rangifer tarandus platyrhynchus</name>
    <name type="common">Svalbard reindeer</name>
    <dbReference type="NCBI Taxonomy" id="3082113"/>
    <lineage>
        <taxon>Eukaryota</taxon>
        <taxon>Metazoa</taxon>
        <taxon>Chordata</taxon>
        <taxon>Craniata</taxon>
        <taxon>Vertebrata</taxon>
        <taxon>Euteleostomi</taxon>
        <taxon>Mammalia</taxon>
        <taxon>Eutheria</taxon>
        <taxon>Laurasiatheria</taxon>
        <taxon>Artiodactyla</taxon>
        <taxon>Ruminantia</taxon>
        <taxon>Pecora</taxon>
        <taxon>Cervidae</taxon>
        <taxon>Odocoileinae</taxon>
        <taxon>Rangifer</taxon>
    </lineage>
</organism>
<reference evidence="1" key="2">
    <citation type="submission" date="2025-03" db="EMBL/GenBank/DDBJ databases">
        <authorList>
            <consortium name="ELIXIR-Norway"/>
            <consortium name="Elixir Norway"/>
        </authorList>
    </citation>
    <scope>NUCLEOTIDE SEQUENCE</scope>
</reference>